<proteinExistence type="predicted"/>
<sequence length="55" mass="6410">MEQNWKLLSHNYRRSLIRIMLATKCDADHLRRVAGEELKAASLRVKNGGYLQKRA</sequence>
<evidence type="ECO:0000313" key="1">
    <source>
        <dbReference type="EMBL" id="KKL77320.1"/>
    </source>
</evidence>
<dbReference type="AlphaFoldDB" id="A0A0F9H6S0"/>
<comment type="caution">
    <text evidence="1">The sequence shown here is derived from an EMBL/GenBank/DDBJ whole genome shotgun (WGS) entry which is preliminary data.</text>
</comment>
<reference evidence="1" key="1">
    <citation type="journal article" date="2015" name="Nature">
        <title>Complex archaea that bridge the gap between prokaryotes and eukaryotes.</title>
        <authorList>
            <person name="Spang A."/>
            <person name="Saw J.H."/>
            <person name="Jorgensen S.L."/>
            <person name="Zaremba-Niedzwiedzka K."/>
            <person name="Martijn J."/>
            <person name="Lind A.E."/>
            <person name="van Eijk R."/>
            <person name="Schleper C."/>
            <person name="Guy L."/>
            <person name="Ettema T.J."/>
        </authorList>
    </citation>
    <scope>NUCLEOTIDE SEQUENCE</scope>
</reference>
<dbReference type="EMBL" id="LAZR01023784">
    <property type="protein sequence ID" value="KKL77320.1"/>
    <property type="molecule type" value="Genomic_DNA"/>
</dbReference>
<accession>A0A0F9H6S0</accession>
<name>A0A0F9H6S0_9ZZZZ</name>
<gene>
    <name evidence="1" type="ORF">LCGC14_2036000</name>
</gene>
<organism evidence="1">
    <name type="scientific">marine sediment metagenome</name>
    <dbReference type="NCBI Taxonomy" id="412755"/>
    <lineage>
        <taxon>unclassified sequences</taxon>
        <taxon>metagenomes</taxon>
        <taxon>ecological metagenomes</taxon>
    </lineage>
</organism>
<protein>
    <submittedName>
        <fullName evidence="1">Uncharacterized protein</fullName>
    </submittedName>
</protein>